<dbReference type="Gene3D" id="1.20.970.50">
    <property type="match status" value="1"/>
</dbReference>
<evidence type="ECO:0000313" key="7">
    <source>
        <dbReference type="Proteomes" id="UP000192511"/>
    </source>
</evidence>
<dbReference type="InterPro" id="IPR013466">
    <property type="entry name" value="Thymidine/AMP_Pase"/>
</dbReference>
<gene>
    <name evidence="6" type="ORF">A6J39_017535</name>
</gene>
<keyword evidence="2 4" id="KW-0808">Transferase</keyword>
<dbReference type="SUPFAM" id="SSF54680">
    <property type="entry name" value="Pyrimidine nucleoside phosphorylase C-terminal domain"/>
    <property type="match status" value="1"/>
</dbReference>
<dbReference type="NCBIfam" id="TIGR02645">
    <property type="entry name" value="ARCH_P_rylase"/>
    <property type="match status" value="1"/>
</dbReference>
<reference evidence="6" key="1">
    <citation type="submission" date="2017-12" db="EMBL/GenBank/DDBJ databases">
        <title>FDA dAtabase for Regulatory Grade micrObial Sequences (FDA-ARGOS): Supporting development and validation of Infectious Disease Dx tests.</title>
        <authorList>
            <person name="Kerrigan L."/>
            <person name="Tallon L.J."/>
            <person name="Sadzewicz L."/>
            <person name="Sengamalay N."/>
            <person name="Ott S."/>
            <person name="Godinez A."/>
            <person name="Nagaraj S."/>
            <person name="Vavikolanu K."/>
            <person name="Vyas G."/>
            <person name="Nadendla S."/>
            <person name="Aluvathingal J."/>
            <person name="Sichtig H."/>
        </authorList>
    </citation>
    <scope>NUCLEOTIDE SEQUENCE [LARGE SCALE GENOMIC DNA]</scope>
    <source>
        <strain evidence="6">FDAARGOS_200</strain>
    </source>
</reference>
<dbReference type="Gene3D" id="2.40.40.20">
    <property type="match status" value="1"/>
</dbReference>
<evidence type="ECO:0000256" key="2">
    <source>
        <dbReference type="ARBA" id="ARBA00022679"/>
    </source>
</evidence>
<dbReference type="GO" id="GO:0005829">
    <property type="term" value="C:cytosol"/>
    <property type="evidence" value="ECO:0007669"/>
    <property type="project" value="TreeGrafter"/>
</dbReference>
<proteinExistence type="inferred from homology"/>
<dbReference type="Pfam" id="PF02885">
    <property type="entry name" value="Glycos_trans_3N"/>
    <property type="match status" value="1"/>
</dbReference>
<dbReference type="Gene3D" id="3.90.1170.30">
    <property type="entry name" value="Pyrimidine nucleoside phosphorylase-like, C-terminal domain"/>
    <property type="match status" value="1"/>
</dbReference>
<dbReference type="InterPro" id="IPR035902">
    <property type="entry name" value="Nuc_phospho_transferase"/>
</dbReference>
<dbReference type="GO" id="GO:0006213">
    <property type="term" value="P:pyrimidine nucleoside metabolic process"/>
    <property type="evidence" value="ECO:0007669"/>
    <property type="project" value="InterPro"/>
</dbReference>
<organism evidence="6 7">
    <name type="scientific">Legionella anisa</name>
    <dbReference type="NCBI Taxonomy" id="28082"/>
    <lineage>
        <taxon>Bacteria</taxon>
        <taxon>Pseudomonadati</taxon>
        <taxon>Pseudomonadota</taxon>
        <taxon>Gammaproteobacteria</taxon>
        <taxon>Legionellales</taxon>
        <taxon>Legionellaceae</taxon>
        <taxon>Legionella</taxon>
    </lineage>
</organism>
<dbReference type="SUPFAM" id="SSF52418">
    <property type="entry name" value="Nucleoside phosphorylase/phosphoribosyltransferase catalytic domain"/>
    <property type="match status" value="1"/>
</dbReference>
<evidence type="ECO:0000313" key="6">
    <source>
        <dbReference type="EMBL" id="PNL62856.1"/>
    </source>
</evidence>
<dbReference type="SUPFAM" id="SSF47648">
    <property type="entry name" value="Nucleoside phosphorylase/phosphoribosyltransferase N-terminal domain"/>
    <property type="match status" value="1"/>
</dbReference>
<evidence type="ECO:0000256" key="1">
    <source>
        <dbReference type="ARBA" id="ARBA00022676"/>
    </source>
</evidence>
<dbReference type="Pfam" id="PF00591">
    <property type="entry name" value="Glycos_transf_3"/>
    <property type="match status" value="1"/>
</dbReference>
<evidence type="ECO:0000256" key="4">
    <source>
        <dbReference type="HAMAP-Rule" id="MF_00703"/>
    </source>
</evidence>
<dbReference type="InterPro" id="IPR017872">
    <property type="entry name" value="Pyrmidine_PPase_CS"/>
</dbReference>
<name>A0AAX0WWI7_9GAMM</name>
<accession>A0AAX0WWI7</accession>
<dbReference type="InterPro" id="IPR000053">
    <property type="entry name" value="Thymidine/pyrmidine_PPase"/>
</dbReference>
<dbReference type="GO" id="GO:0004645">
    <property type="term" value="F:1,4-alpha-oligoglucan phosphorylase activity"/>
    <property type="evidence" value="ECO:0007669"/>
    <property type="project" value="InterPro"/>
</dbReference>
<dbReference type="EC" id="2.4.2.4" evidence="4"/>
<dbReference type="GO" id="GO:0009032">
    <property type="term" value="F:thymidine phosphorylase activity"/>
    <property type="evidence" value="ECO:0007669"/>
    <property type="project" value="UniProtKB-UniRule"/>
</dbReference>
<dbReference type="Pfam" id="PF07831">
    <property type="entry name" value="PYNP_C"/>
    <property type="match status" value="1"/>
</dbReference>
<dbReference type="InterPro" id="IPR000312">
    <property type="entry name" value="Glycosyl_Trfase_fam3"/>
</dbReference>
<evidence type="ECO:0000256" key="3">
    <source>
        <dbReference type="ARBA" id="ARBA00048550"/>
    </source>
</evidence>
<dbReference type="InterPro" id="IPR036320">
    <property type="entry name" value="Glycosyl_Trfase_fam3_N_dom_sf"/>
</dbReference>
<dbReference type="AlphaFoldDB" id="A0AAX0WWI7"/>
<dbReference type="HAMAP" id="MF_00703">
    <property type="entry name" value="Thymid_phosp_2"/>
    <property type="match status" value="1"/>
</dbReference>
<comment type="catalytic activity">
    <reaction evidence="3 4">
        <text>thymidine + phosphate = 2-deoxy-alpha-D-ribose 1-phosphate + thymine</text>
        <dbReference type="Rhea" id="RHEA:16037"/>
        <dbReference type="ChEBI" id="CHEBI:17748"/>
        <dbReference type="ChEBI" id="CHEBI:17821"/>
        <dbReference type="ChEBI" id="CHEBI:43474"/>
        <dbReference type="ChEBI" id="CHEBI:57259"/>
        <dbReference type="EC" id="2.4.2.4"/>
    </reaction>
</comment>
<comment type="similarity">
    <text evidence="4">Belongs to the thymidine/pyrimidine-nucleoside phosphorylase family. Type 2 subfamily.</text>
</comment>
<dbReference type="Gene3D" id="3.40.1030.10">
    <property type="entry name" value="Nucleoside phosphorylase/phosphoribosyltransferase catalytic domain"/>
    <property type="match status" value="1"/>
</dbReference>
<dbReference type="PANTHER" id="PTHR10515">
    <property type="entry name" value="THYMIDINE PHOSPHORYLASE"/>
    <property type="match status" value="1"/>
</dbReference>
<dbReference type="GO" id="GO:0006206">
    <property type="term" value="P:pyrimidine nucleobase metabolic process"/>
    <property type="evidence" value="ECO:0007669"/>
    <property type="project" value="InterPro"/>
</dbReference>
<comment type="caution">
    <text evidence="6">The sequence shown here is derived from an EMBL/GenBank/DDBJ whole genome shotgun (WGS) entry which is preliminary data.</text>
</comment>
<dbReference type="EMBL" id="NBTX02000004">
    <property type="protein sequence ID" value="PNL62856.1"/>
    <property type="molecule type" value="Genomic_DNA"/>
</dbReference>
<keyword evidence="7" id="KW-1185">Reference proteome</keyword>
<dbReference type="RefSeq" id="WP_085956475.1">
    <property type="nucleotide sequence ID" value="NZ_CAAAHR010000013.1"/>
</dbReference>
<dbReference type="InterPro" id="IPR036566">
    <property type="entry name" value="PYNP-like_C_sf"/>
</dbReference>
<dbReference type="PROSITE" id="PS00647">
    <property type="entry name" value="THYMID_PHOSPHORYLASE"/>
    <property type="match status" value="1"/>
</dbReference>
<sequence>MYDPFLSARGGFVVIQKEHHRLRLKYLGIKTYHEAIIYMREDCHVCHSEGFEIQTRIQVTLGQRSIIATLNVVTSELLKPGEASLSNFAWDFLNAKEGDDIQLSHPKPLESLSVVHSKIYDKELSLEQFKLIVDDVLSGRLSDVQIAAFLAASSAGRLTSTEIMKLTKAMMDSGERLSWPSPLVVDKHCVGGLPGNRTTLIIVPIVAAFGLTIPKTSSRAITSPAGTADTMEALAPVHLSPKAMRHVVEKENGCIVWGGAVSLSPADDVLIRVERALDLDSEGQMVASILSKKIASGATHAVIDIPVGPTAKVRNQAMALLLKQSLEEVAKQLGLVVQVLCTDGSQPVGHGIGPSLEARDVLAVLQGLPHAPHDLRDRALTIAGAALEFSPKVSPGSGKDVAEQLLVSGQAFKKFQAICEAQGGIRELKKAPFSYPIVAQKTGNVAMIDNRKLAQVAKLAGAPHSKSAGVDLHVHVNTQVEQGEPLFTIHSESSGELNYACDFLRGKPEVIILGEKP</sequence>
<dbReference type="Proteomes" id="UP000192511">
    <property type="component" value="Unassembled WGS sequence"/>
</dbReference>
<dbReference type="NCBIfam" id="NF003338">
    <property type="entry name" value="PRK04350.1"/>
    <property type="match status" value="1"/>
</dbReference>
<keyword evidence="1 4" id="KW-0328">Glycosyltransferase</keyword>
<dbReference type="InterPro" id="IPR013102">
    <property type="entry name" value="PYNP_C"/>
</dbReference>
<dbReference type="GeneID" id="98063827"/>
<evidence type="ECO:0000259" key="5">
    <source>
        <dbReference type="SMART" id="SM00941"/>
    </source>
</evidence>
<protein>
    <recommendedName>
        <fullName evidence="4">Putative thymidine phosphorylase</fullName>
        <ecNumber evidence="4">2.4.2.4</ecNumber>
    </recommendedName>
    <alternativeName>
        <fullName evidence="4">TdRPase</fullName>
    </alternativeName>
</protein>
<dbReference type="InterPro" id="IPR017459">
    <property type="entry name" value="Glycosyl_Trfase_fam3_N_dom"/>
</dbReference>
<dbReference type="SMART" id="SM00941">
    <property type="entry name" value="PYNP_C"/>
    <property type="match status" value="1"/>
</dbReference>
<dbReference type="InterPro" id="IPR028579">
    <property type="entry name" value="Thym_Pase_Put"/>
</dbReference>
<feature type="domain" description="Pyrimidine nucleoside phosphorylase C-terminal" evidence="5">
    <location>
        <begin position="444"/>
        <end position="511"/>
    </location>
</feature>
<dbReference type="PANTHER" id="PTHR10515:SF0">
    <property type="entry name" value="THYMIDINE PHOSPHORYLASE"/>
    <property type="match status" value="1"/>
</dbReference>